<evidence type="ECO:0000313" key="1">
    <source>
        <dbReference type="EMBL" id="GFQ96447.1"/>
    </source>
</evidence>
<keyword evidence="2" id="KW-1185">Reference proteome</keyword>
<evidence type="ECO:0000313" key="2">
    <source>
        <dbReference type="Proteomes" id="UP000887116"/>
    </source>
</evidence>
<proteinExistence type="predicted"/>
<comment type="caution">
    <text evidence="1">The sequence shown here is derived from an EMBL/GenBank/DDBJ whole genome shotgun (WGS) entry which is preliminary data.</text>
</comment>
<organism evidence="1 2">
    <name type="scientific">Trichonephila clavata</name>
    <name type="common">Joro spider</name>
    <name type="synonym">Nephila clavata</name>
    <dbReference type="NCBI Taxonomy" id="2740835"/>
    <lineage>
        <taxon>Eukaryota</taxon>
        <taxon>Metazoa</taxon>
        <taxon>Ecdysozoa</taxon>
        <taxon>Arthropoda</taxon>
        <taxon>Chelicerata</taxon>
        <taxon>Arachnida</taxon>
        <taxon>Araneae</taxon>
        <taxon>Araneomorphae</taxon>
        <taxon>Entelegynae</taxon>
        <taxon>Araneoidea</taxon>
        <taxon>Nephilidae</taxon>
        <taxon>Trichonephila</taxon>
    </lineage>
</organism>
<gene>
    <name evidence="1" type="ORF">TNCT_577281</name>
</gene>
<accession>A0A8X6G5Z3</accession>
<protein>
    <submittedName>
        <fullName evidence="1">Uncharacterized protein</fullName>
    </submittedName>
</protein>
<reference evidence="1" key="1">
    <citation type="submission" date="2020-07" db="EMBL/GenBank/DDBJ databases">
        <title>Multicomponent nature underlies the extraordinary mechanical properties of spider dragline silk.</title>
        <authorList>
            <person name="Kono N."/>
            <person name="Nakamura H."/>
            <person name="Mori M."/>
            <person name="Yoshida Y."/>
            <person name="Ohtoshi R."/>
            <person name="Malay A.D."/>
            <person name="Moran D.A.P."/>
            <person name="Tomita M."/>
            <person name="Numata K."/>
            <person name="Arakawa K."/>
        </authorList>
    </citation>
    <scope>NUCLEOTIDE SEQUENCE</scope>
</reference>
<dbReference type="EMBL" id="BMAO01024607">
    <property type="protein sequence ID" value="GFQ96447.1"/>
    <property type="molecule type" value="Genomic_DNA"/>
</dbReference>
<feature type="non-terminal residue" evidence="1">
    <location>
        <position position="1"/>
    </location>
</feature>
<sequence length="79" mass="8947">NDKNLATKYLSFTKSIACIKNKSHKCGFGAVHFYQKSGKVICCNCKAVLVSAPKLIRVLEEVNYFIKFVSLPKFMEKNI</sequence>
<name>A0A8X6G5Z3_TRICU</name>
<dbReference type="Proteomes" id="UP000887116">
    <property type="component" value="Unassembled WGS sequence"/>
</dbReference>
<dbReference type="AlphaFoldDB" id="A0A8X6G5Z3"/>